<reference evidence="1 2" key="1">
    <citation type="journal article" date="2021" name="BMC Biol.">
        <title>Horizontally acquired antibacterial genes associated with adaptive radiation of ladybird beetles.</title>
        <authorList>
            <person name="Li H.S."/>
            <person name="Tang X.F."/>
            <person name="Huang Y.H."/>
            <person name="Xu Z.Y."/>
            <person name="Chen M.L."/>
            <person name="Du X.Y."/>
            <person name="Qiu B.Y."/>
            <person name="Chen P.T."/>
            <person name="Zhang W."/>
            <person name="Slipinski A."/>
            <person name="Escalona H.E."/>
            <person name="Waterhouse R.M."/>
            <person name="Zwick A."/>
            <person name="Pang H."/>
        </authorList>
    </citation>
    <scope>NUCLEOTIDE SEQUENCE [LARGE SCALE GENOMIC DNA]</scope>
    <source>
        <strain evidence="1">SYSU2018</strain>
    </source>
</reference>
<evidence type="ECO:0000313" key="1">
    <source>
        <dbReference type="EMBL" id="KAL3273741.1"/>
    </source>
</evidence>
<gene>
    <name evidence="1" type="ORF">HHI36_015169</name>
</gene>
<proteinExistence type="predicted"/>
<comment type="caution">
    <text evidence="1">The sequence shown here is derived from an EMBL/GenBank/DDBJ whole genome shotgun (WGS) entry which is preliminary data.</text>
</comment>
<sequence>MPSEKIERSSNLMLKQFKTMEVDIPQNHSQAELLHSNSQSDRRDNVEVKEKTLRDVTSREWIAIFILCFVNLINYMDRFTIAGDLESINELINCDNPMSNFGIVNDSSRIRYLGINRKYKY</sequence>
<accession>A0ABD2N4S9</accession>
<dbReference type="Proteomes" id="UP001516400">
    <property type="component" value="Unassembled WGS sequence"/>
</dbReference>
<evidence type="ECO:0000313" key="2">
    <source>
        <dbReference type="Proteomes" id="UP001516400"/>
    </source>
</evidence>
<protein>
    <submittedName>
        <fullName evidence="1">Uncharacterized protein</fullName>
    </submittedName>
</protein>
<name>A0ABD2N4S9_9CUCU</name>
<organism evidence="1 2">
    <name type="scientific">Cryptolaemus montrouzieri</name>
    <dbReference type="NCBI Taxonomy" id="559131"/>
    <lineage>
        <taxon>Eukaryota</taxon>
        <taxon>Metazoa</taxon>
        <taxon>Ecdysozoa</taxon>
        <taxon>Arthropoda</taxon>
        <taxon>Hexapoda</taxon>
        <taxon>Insecta</taxon>
        <taxon>Pterygota</taxon>
        <taxon>Neoptera</taxon>
        <taxon>Endopterygota</taxon>
        <taxon>Coleoptera</taxon>
        <taxon>Polyphaga</taxon>
        <taxon>Cucujiformia</taxon>
        <taxon>Coccinelloidea</taxon>
        <taxon>Coccinellidae</taxon>
        <taxon>Scymninae</taxon>
        <taxon>Scymnini</taxon>
        <taxon>Cryptolaemus</taxon>
    </lineage>
</organism>
<keyword evidence="2" id="KW-1185">Reference proteome</keyword>
<dbReference type="AlphaFoldDB" id="A0ABD2N4S9"/>
<dbReference type="EMBL" id="JABFTP020000062">
    <property type="protein sequence ID" value="KAL3273741.1"/>
    <property type="molecule type" value="Genomic_DNA"/>
</dbReference>